<evidence type="ECO:0000313" key="1">
    <source>
        <dbReference type="EMBL" id="MFB9761431.1"/>
    </source>
</evidence>
<evidence type="ECO:0000313" key="2">
    <source>
        <dbReference type="Proteomes" id="UP001589609"/>
    </source>
</evidence>
<comment type="caution">
    <text evidence="1">The sequence shown here is derived from an EMBL/GenBank/DDBJ whole genome shotgun (WGS) entry which is preliminary data.</text>
</comment>
<sequence>MYSNSWEYLGNKNYHSNNDHCSNTDCYSNTDRYSNQSSRQLPRAQLCDEFARILDGSGMVTPQGVCLVQKFRNINFTILGRRTESPLVNPQFFSFEGLDNRGNALNLGETVLLQEEVNPLLTELRKKNIIVTALHNHWLFEEPRAMYMHFESVEPPLVFAKKVREAFRVLKA</sequence>
<keyword evidence="2" id="KW-1185">Reference proteome</keyword>
<gene>
    <name evidence="1" type="ORF">ACFFMS_24600</name>
</gene>
<dbReference type="Pfam" id="PF07485">
    <property type="entry name" value="DUF1529"/>
    <property type="match status" value="1"/>
</dbReference>
<protein>
    <submittedName>
        <fullName evidence="1">DUF1259 domain-containing protein</fullName>
    </submittedName>
</protein>
<name>A0ABV5WLD1_9BACI</name>
<accession>A0ABV5WLD1</accession>
<organism evidence="1 2">
    <name type="scientific">Ectobacillus funiculus</name>
    <dbReference type="NCBI Taxonomy" id="137993"/>
    <lineage>
        <taxon>Bacteria</taxon>
        <taxon>Bacillati</taxon>
        <taxon>Bacillota</taxon>
        <taxon>Bacilli</taxon>
        <taxon>Bacillales</taxon>
        <taxon>Bacillaceae</taxon>
        <taxon>Ectobacillus</taxon>
    </lineage>
</organism>
<dbReference type="EMBL" id="JBHMAF010000193">
    <property type="protein sequence ID" value="MFB9761431.1"/>
    <property type="molecule type" value="Genomic_DNA"/>
</dbReference>
<reference evidence="1 2" key="1">
    <citation type="submission" date="2024-09" db="EMBL/GenBank/DDBJ databases">
        <authorList>
            <person name="Sun Q."/>
            <person name="Mori K."/>
        </authorList>
    </citation>
    <scope>NUCLEOTIDE SEQUENCE [LARGE SCALE GENOMIC DNA]</scope>
    <source>
        <strain evidence="1 2">JCM 11201</strain>
    </source>
</reference>
<dbReference type="RefSeq" id="WP_379951603.1">
    <property type="nucleotide sequence ID" value="NZ_JBHMAF010000193.1"/>
</dbReference>
<dbReference type="InterPro" id="IPR011094">
    <property type="entry name" value="Uncharacterised_LppY/LpqO"/>
</dbReference>
<dbReference type="Proteomes" id="UP001589609">
    <property type="component" value="Unassembled WGS sequence"/>
</dbReference>
<proteinExistence type="predicted"/>